<proteinExistence type="predicted"/>
<dbReference type="EMBL" id="DSRU01000236">
    <property type="protein sequence ID" value="HFM99305.1"/>
    <property type="molecule type" value="Genomic_DNA"/>
</dbReference>
<comment type="caution">
    <text evidence="1">The sequence shown here is derived from an EMBL/GenBank/DDBJ whole genome shotgun (WGS) entry which is preliminary data.</text>
</comment>
<organism evidence="1">
    <name type="scientific">Oscillatoriales cyanobacterium SpSt-418</name>
    <dbReference type="NCBI Taxonomy" id="2282169"/>
    <lineage>
        <taxon>Bacteria</taxon>
        <taxon>Bacillati</taxon>
        <taxon>Cyanobacteriota</taxon>
        <taxon>Cyanophyceae</taxon>
        <taxon>Oscillatoriophycideae</taxon>
        <taxon>Oscillatoriales</taxon>
    </lineage>
</organism>
<protein>
    <submittedName>
        <fullName evidence="1">Uncharacterized protein</fullName>
    </submittedName>
</protein>
<reference evidence="1" key="1">
    <citation type="journal article" date="2020" name="mSystems">
        <title>Genome- and Community-Level Interaction Insights into Carbon Utilization and Element Cycling Functions of Hydrothermarchaeota in Hydrothermal Sediment.</title>
        <authorList>
            <person name="Zhou Z."/>
            <person name="Liu Y."/>
            <person name="Xu W."/>
            <person name="Pan J."/>
            <person name="Luo Z.H."/>
            <person name="Li M."/>
        </authorList>
    </citation>
    <scope>NUCLEOTIDE SEQUENCE [LARGE SCALE GENOMIC DNA]</scope>
    <source>
        <strain evidence="1">SpSt-418</strain>
    </source>
</reference>
<sequence length="194" mass="21973">MLNNKPFWWKQVESITNLRNFSPIAPGLAMPSTLMDFDVPYELAVAPNPYGMTHSLKLTTITIVNFCFELWQPLPDQPLLPQEAMLLKGDCLRVEEICALLVEAMGAQMRDLDNEITETLHQWRQVRQKLASSFDAIAVHSTLSAETSATNEFLREHASLHAADQYLVFLKFVELETGYQVEALPYQLSFAQVG</sequence>
<gene>
    <name evidence="1" type="ORF">ENR64_16410</name>
</gene>
<evidence type="ECO:0000313" key="1">
    <source>
        <dbReference type="EMBL" id="HFM99305.1"/>
    </source>
</evidence>
<accession>A0A7C3KGD3</accession>
<dbReference type="AlphaFoldDB" id="A0A7C3KGD3"/>
<name>A0A7C3KGD3_9CYAN</name>